<accession>A0A1D8D6T2</accession>
<keyword evidence="2" id="KW-1185">Reference proteome</keyword>
<dbReference type="AlphaFoldDB" id="A0A1D8D6T2"/>
<name>A0A1D8D6T2_CHLLM</name>
<dbReference type="Proteomes" id="UP000095185">
    <property type="component" value="Chromosome"/>
</dbReference>
<proteinExistence type="predicted"/>
<dbReference type="KEGG" id="clz:BIU88_03615"/>
<protein>
    <submittedName>
        <fullName evidence="1">Uncharacterized protein</fullName>
    </submittedName>
</protein>
<dbReference type="STRING" id="274537.BIU88_03615"/>
<evidence type="ECO:0000313" key="2">
    <source>
        <dbReference type="Proteomes" id="UP000095185"/>
    </source>
</evidence>
<organism evidence="1 2">
    <name type="scientific">Chlorobaculum limnaeum</name>
    <dbReference type="NCBI Taxonomy" id="274537"/>
    <lineage>
        <taxon>Bacteria</taxon>
        <taxon>Pseudomonadati</taxon>
        <taxon>Chlorobiota</taxon>
        <taxon>Chlorobiia</taxon>
        <taxon>Chlorobiales</taxon>
        <taxon>Chlorobiaceae</taxon>
        <taxon>Chlorobaculum</taxon>
    </lineage>
</organism>
<reference evidence="1" key="1">
    <citation type="submission" date="2016-09" db="EMBL/GenBank/DDBJ databases">
        <title>Genome sequence of Chlorobaculum limnaeum.</title>
        <authorList>
            <person name="Liu Z."/>
            <person name="Tank M."/>
            <person name="Bryant D.A."/>
        </authorList>
    </citation>
    <scope>NUCLEOTIDE SEQUENCE [LARGE SCALE GENOMIC DNA]</scope>
    <source>
        <strain evidence="1">DSM 1677</strain>
    </source>
</reference>
<dbReference type="EMBL" id="CP017305">
    <property type="protein sequence ID" value="AOS83309.1"/>
    <property type="molecule type" value="Genomic_DNA"/>
</dbReference>
<gene>
    <name evidence="1" type="ORF">BIU88_03615</name>
</gene>
<evidence type="ECO:0000313" key="1">
    <source>
        <dbReference type="EMBL" id="AOS83309.1"/>
    </source>
</evidence>
<sequence>MIGSVMETARNARRNDGEYSKIGWMAKLREMGDEAGCGALLGWFLFCHCEERSDVAIQSICLKIRRNLRTYNL</sequence>
<dbReference type="RefSeq" id="WP_069809031.1">
    <property type="nucleotide sequence ID" value="NZ_CP017305.1"/>
</dbReference>